<organism evidence="10 11">
    <name type="scientific">Necator americanus</name>
    <name type="common">Human hookworm</name>
    <dbReference type="NCBI Taxonomy" id="51031"/>
    <lineage>
        <taxon>Eukaryota</taxon>
        <taxon>Metazoa</taxon>
        <taxon>Ecdysozoa</taxon>
        <taxon>Nematoda</taxon>
        <taxon>Chromadorea</taxon>
        <taxon>Rhabditida</taxon>
        <taxon>Rhabditina</taxon>
        <taxon>Rhabditomorpha</taxon>
        <taxon>Strongyloidea</taxon>
        <taxon>Ancylostomatidae</taxon>
        <taxon>Bunostominae</taxon>
        <taxon>Necator</taxon>
    </lineage>
</organism>
<feature type="domain" description="FIP-RBD" evidence="9">
    <location>
        <begin position="331"/>
        <end position="393"/>
    </location>
</feature>
<gene>
    <name evidence="10" type="primary">Necator_chrII.g7574</name>
    <name evidence="10" type="ORF">RB195_019780</name>
</gene>
<sequence>MGVRLSPAYGSPVIRHRYELDRGFLVLTGCQTDYRAAGNDPDAHVAPVDDYHHIIFFIEFSGTINDSPMRLHGSSASSASVASRLYGTRSRRDSLGSDPELISFSDSDMHDITNQVTMISKKLSEMEEQQLHSNDERGRLRTENAVLTERVHVLEEQMLVAEQRYREQLQEEKNRTRELLQRMEREKQLETESLTLKYQMIEKDLQSAKKEADKAREETQRMQEAVEELRGQLTESKLLVEDLEEERIKLERQFKRFKEEAQQDIDSSSEMVEVLTQQTEELRRNGAPRQGSIVEQMSDLEESLEQARADIRDLQRERDDLQAQLLAASVERGRSLLADEPSLADELMSGGGDSQQILEALREQEVCNQKLRVYINGILMRVIERHPEILEIGEQREQQNPS</sequence>
<dbReference type="Gene3D" id="1.20.5.2440">
    <property type="match status" value="1"/>
</dbReference>
<protein>
    <recommendedName>
        <fullName evidence="9">FIP-RBD domain-containing protein</fullName>
    </recommendedName>
</protein>
<dbReference type="InterPro" id="IPR037245">
    <property type="entry name" value="FIP-RBD_C_sf"/>
</dbReference>
<dbReference type="InterPro" id="IPR057316">
    <property type="entry name" value="Rab11-FIP3/4_dom"/>
</dbReference>
<evidence type="ECO:0000256" key="4">
    <source>
        <dbReference type="ARBA" id="ARBA00022448"/>
    </source>
</evidence>
<evidence type="ECO:0000256" key="2">
    <source>
        <dbReference type="ARBA" id="ARBA00004626"/>
    </source>
</evidence>
<dbReference type="EMBL" id="JAVFWL010000002">
    <property type="protein sequence ID" value="KAK6737292.1"/>
    <property type="molecule type" value="Genomic_DNA"/>
</dbReference>
<dbReference type="InterPro" id="IPR019018">
    <property type="entry name" value="Rab-bd_FIP-RBD"/>
</dbReference>
<evidence type="ECO:0000313" key="11">
    <source>
        <dbReference type="Proteomes" id="UP001303046"/>
    </source>
</evidence>
<reference evidence="10 11" key="1">
    <citation type="submission" date="2023-08" db="EMBL/GenBank/DDBJ databases">
        <title>A Necator americanus chromosomal reference genome.</title>
        <authorList>
            <person name="Ilik V."/>
            <person name="Petrzelkova K.J."/>
            <person name="Pardy F."/>
            <person name="Fuh T."/>
            <person name="Niatou-Singa F.S."/>
            <person name="Gouil Q."/>
            <person name="Baker L."/>
            <person name="Ritchie M.E."/>
            <person name="Jex A.R."/>
            <person name="Gazzola D."/>
            <person name="Li H."/>
            <person name="Toshio Fujiwara R."/>
            <person name="Zhan B."/>
            <person name="Aroian R.V."/>
            <person name="Pafco B."/>
            <person name="Schwarz E.M."/>
        </authorList>
    </citation>
    <scope>NUCLEOTIDE SEQUENCE [LARGE SCALE GENOMIC DNA]</scope>
    <source>
        <strain evidence="10 11">Aroian</strain>
        <tissue evidence="10">Whole animal</tissue>
    </source>
</reference>
<keyword evidence="6 8" id="KW-0175">Coiled coil</keyword>
<dbReference type="PROSITE" id="PS51511">
    <property type="entry name" value="FIP_RBD"/>
    <property type="match status" value="1"/>
</dbReference>
<dbReference type="InterPro" id="IPR051977">
    <property type="entry name" value="Rab11-interacting_regulator"/>
</dbReference>
<keyword evidence="11" id="KW-1185">Reference proteome</keyword>
<keyword evidence="5" id="KW-0967">Endosome</keyword>
<evidence type="ECO:0000256" key="7">
    <source>
        <dbReference type="ARBA" id="ARBA00023136"/>
    </source>
</evidence>
<dbReference type="PANTHER" id="PTHR15726:SF7">
    <property type="entry name" value="NUCLEAR FALLOUT, ISOFORM J"/>
    <property type="match status" value="1"/>
</dbReference>
<dbReference type="PANTHER" id="PTHR15726">
    <property type="entry name" value="RAB11-FAMILY INTERACTING PROTEIN"/>
    <property type="match status" value="1"/>
</dbReference>
<dbReference type="SUPFAM" id="SSF144270">
    <property type="entry name" value="Eferin C-derminal domain-like"/>
    <property type="match status" value="1"/>
</dbReference>
<name>A0ABR1CHQ5_NECAM</name>
<evidence type="ECO:0000256" key="3">
    <source>
        <dbReference type="ARBA" id="ARBA00004654"/>
    </source>
</evidence>
<evidence type="ECO:0000256" key="1">
    <source>
        <dbReference type="ARBA" id="ARBA00004214"/>
    </source>
</evidence>
<dbReference type="Pfam" id="PF09457">
    <property type="entry name" value="RBD-FIP"/>
    <property type="match status" value="1"/>
</dbReference>
<evidence type="ECO:0000256" key="5">
    <source>
        <dbReference type="ARBA" id="ARBA00022753"/>
    </source>
</evidence>
<evidence type="ECO:0000313" key="10">
    <source>
        <dbReference type="EMBL" id="KAK6737292.1"/>
    </source>
</evidence>
<dbReference type="Pfam" id="PF25450">
    <property type="entry name" value="Rab11-FIP3"/>
    <property type="match status" value="1"/>
</dbReference>
<dbReference type="Proteomes" id="UP001303046">
    <property type="component" value="Unassembled WGS sequence"/>
</dbReference>
<comment type="caution">
    <text evidence="10">The sequence shown here is derived from an EMBL/GenBank/DDBJ whole genome shotgun (WGS) entry which is preliminary data.</text>
</comment>
<keyword evidence="4" id="KW-0813">Transport</keyword>
<keyword evidence="7" id="KW-0472">Membrane</keyword>
<evidence type="ECO:0000256" key="6">
    <source>
        <dbReference type="ARBA" id="ARBA00023054"/>
    </source>
</evidence>
<evidence type="ECO:0000259" key="9">
    <source>
        <dbReference type="PROSITE" id="PS51511"/>
    </source>
</evidence>
<evidence type="ECO:0000256" key="8">
    <source>
        <dbReference type="SAM" id="Coils"/>
    </source>
</evidence>
<comment type="subcellular location">
    <subcellularLocation>
        <location evidence="2">Cleavage furrow</location>
    </subcellularLocation>
    <subcellularLocation>
        <location evidence="1">Midbody</location>
    </subcellularLocation>
    <subcellularLocation>
        <location evidence="3">Recycling endosome membrane</location>
        <topology evidence="3">Peripheral membrane protein</topology>
    </subcellularLocation>
</comment>
<proteinExistence type="predicted"/>
<feature type="coiled-coil region" evidence="8">
    <location>
        <begin position="109"/>
        <end position="331"/>
    </location>
</feature>
<accession>A0ABR1CHQ5</accession>